<keyword evidence="2 3" id="KW-0802">TPR repeat</keyword>
<feature type="repeat" description="TPR" evidence="3">
    <location>
        <begin position="305"/>
        <end position="338"/>
    </location>
</feature>
<dbReference type="PANTHER" id="PTHR45641:SF19">
    <property type="entry name" value="NEPHROCYSTIN-3"/>
    <property type="match status" value="1"/>
</dbReference>
<dbReference type="InterPro" id="IPR024983">
    <property type="entry name" value="CHAT_dom"/>
</dbReference>
<reference evidence="5 6" key="1">
    <citation type="submission" date="2024-09" db="EMBL/GenBank/DDBJ databases">
        <authorList>
            <person name="Sun Q."/>
            <person name="Mori K."/>
        </authorList>
    </citation>
    <scope>NUCLEOTIDE SEQUENCE [LARGE SCALE GENOMIC DNA]</scope>
    <source>
        <strain evidence="5 6">CICC 11035S</strain>
    </source>
</reference>
<dbReference type="EMBL" id="JBHLTM010000009">
    <property type="protein sequence ID" value="MFC0683252.1"/>
    <property type="molecule type" value="Genomic_DNA"/>
</dbReference>
<evidence type="ECO:0000256" key="1">
    <source>
        <dbReference type="ARBA" id="ARBA00022737"/>
    </source>
</evidence>
<name>A0ABV6S1Z1_9SPHN</name>
<dbReference type="InterPro" id="IPR019734">
    <property type="entry name" value="TPR_rpt"/>
</dbReference>
<accession>A0ABV6S1Z1</accession>
<proteinExistence type="predicted"/>
<dbReference type="SMART" id="SM00028">
    <property type="entry name" value="TPR"/>
    <property type="match status" value="5"/>
</dbReference>
<dbReference type="PROSITE" id="PS50005">
    <property type="entry name" value="TPR"/>
    <property type="match status" value="2"/>
</dbReference>
<comment type="caution">
    <text evidence="5">The sequence shown here is derived from an EMBL/GenBank/DDBJ whole genome shotgun (WGS) entry which is preliminary data.</text>
</comment>
<evidence type="ECO:0000313" key="5">
    <source>
        <dbReference type="EMBL" id="MFC0683252.1"/>
    </source>
</evidence>
<evidence type="ECO:0000256" key="2">
    <source>
        <dbReference type="ARBA" id="ARBA00022803"/>
    </source>
</evidence>
<evidence type="ECO:0000259" key="4">
    <source>
        <dbReference type="Pfam" id="PF12770"/>
    </source>
</evidence>
<organism evidence="5 6">
    <name type="scientific">Novosphingobium clariflavum</name>
    <dbReference type="NCBI Taxonomy" id="2029884"/>
    <lineage>
        <taxon>Bacteria</taxon>
        <taxon>Pseudomonadati</taxon>
        <taxon>Pseudomonadota</taxon>
        <taxon>Alphaproteobacteria</taxon>
        <taxon>Sphingomonadales</taxon>
        <taxon>Sphingomonadaceae</taxon>
        <taxon>Novosphingobium</taxon>
    </lineage>
</organism>
<dbReference type="PANTHER" id="PTHR45641">
    <property type="entry name" value="TETRATRICOPEPTIDE REPEAT PROTEIN (AFU_ORTHOLOGUE AFUA_6G03870)"/>
    <property type="match status" value="1"/>
</dbReference>
<keyword evidence="6" id="KW-1185">Reference proteome</keyword>
<feature type="repeat" description="TPR" evidence="3">
    <location>
        <begin position="91"/>
        <end position="124"/>
    </location>
</feature>
<sequence length="962" mass="100997">MRARTAVDADLQVLAALDTSGDPASALARIDAGLERARKDPRRDRTAELLAEANRGEALFWLSRYREALASFEHVDQGLAALGGPMTPRWAEVVNNIGSVHSSLGELDEAARYKQRALELSARLTGTESSEYAAALYGAALVDYRRGRVLEAVPRIEQAIAIASPAAQRTGHNVELPTVAGITLASIEMQAGDSASAVTAARGAALWAEAHLGSEHRLTLAALNQLGAALNDGGLYGQATPILRRTLDLRVKTLPRDHPDIAYSLNALAFALEHGGYPDEALPFYERSAAMFEALPRESQPMSGANTFGQIGRIAARNGESERALELFRKALALARRNASSPDDLEVLWAEVNLATALAGRGELGPAQALLDHALAGYALRAQPGNPDRVTAAVWRAALMGLQGAPQQALDEVRRAVAPLRDHLLDRANPQAEVSRLRLDVAAVFVEEARVALAAGDGGTAFDALQMATMGDLQASMLSLGALGADAAGGPVGQALGDYRAAKARLREVARNRDRAIGLGESAGLPALQREVEAAQEDVRRRDGRLAALVPGYAALTGFAPTSLADARAGLRRGEGMVLYGQDTQGLVVMAVTGRGVTQASVPVVPRHLLDLQRKIRASIDDGMLAGGLAPFDRQSAHALYSLLFPAPVERALKGVRKVRVLAAGTLAALPFDALVTAPPRGDDDDPEALRRTAWFVRRHAVSMIVSMAPPVRRSGRPSRGGDAATGFAGIGALRSGAWKAALAGQAAQGMTAEANPRLVQLAALPDLPGAQGELTAMARRFGRDSLLLTGDAASEAAVKAAPLDRMRVLAFATHGLVGGAQRNLVEPALVLAPPGPGDTGDDGLLTASEIARLRLDADWVILSACDTSAGESENAPTYSGLARAFIAAGARAMLLSHWPVRDEVAGRITLYTVKAAGGGAVRHGSGRAEALRRAQLRIIADRTLAGSAHPAIWAPFVLVGD</sequence>
<dbReference type="SUPFAM" id="SSF48452">
    <property type="entry name" value="TPR-like"/>
    <property type="match status" value="3"/>
</dbReference>
<feature type="domain" description="CHAT" evidence="4">
    <location>
        <begin position="635"/>
        <end position="962"/>
    </location>
</feature>
<dbReference type="Pfam" id="PF12770">
    <property type="entry name" value="CHAT"/>
    <property type="match status" value="1"/>
</dbReference>
<evidence type="ECO:0000256" key="3">
    <source>
        <dbReference type="PROSITE-ProRule" id="PRU00339"/>
    </source>
</evidence>
<keyword evidence="1" id="KW-0677">Repeat</keyword>
<dbReference type="Proteomes" id="UP001589858">
    <property type="component" value="Unassembled WGS sequence"/>
</dbReference>
<protein>
    <submittedName>
        <fullName evidence="5">CHAT domain-containing protein</fullName>
    </submittedName>
</protein>
<evidence type="ECO:0000313" key="6">
    <source>
        <dbReference type="Proteomes" id="UP001589858"/>
    </source>
</evidence>
<gene>
    <name evidence="5" type="ORF">ACFFF8_01455</name>
</gene>
<dbReference type="Pfam" id="PF13424">
    <property type="entry name" value="TPR_12"/>
    <property type="match status" value="3"/>
</dbReference>
<dbReference type="InterPro" id="IPR011990">
    <property type="entry name" value="TPR-like_helical_dom_sf"/>
</dbReference>
<dbReference type="Gene3D" id="1.25.40.10">
    <property type="entry name" value="Tetratricopeptide repeat domain"/>
    <property type="match status" value="3"/>
</dbReference>
<dbReference type="RefSeq" id="WP_267220531.1">
    <property type="nucleotide sequence ID" value="NZ_JAPCWC010000007.1"/>
</dbReference>